<evidence type="ECO:0000313" key="5">
    <source>
        <dbReference type="EMBL" id="AKU15425.1"/>
    </source>
</evidence>
<feature type="chain" id="PRO_5038565846" description="SGNH hydrolase-type esterase domain-containing protein" evidence="3">
    <location>
        <begin position="35"/>
        <end position="302"/>
    </location>
</feature>
<dbReference type="InterPro" id="IPR013830">
    <property type="entry name" value="SGNH_hydro"/>
</dbReference>
<feature type="disulfide bond" evidence="2">
    <location>
        <begin position="147"/>
        <end position="157"/>
    </location>
</feature>
<gene>
    <name evidence="5" type="ORF">VV02_05345</name>
</gene>
<dbReference type="GO" id="GO:0004806">
    <property type="term" value="F:triacylglycerol lipase activity"/>
    <property type="evidence" value="ECO:0007669"/>
    <property type="project" value="TreeGrafter"/>
</dbReference>
<keyword evidence="2" id="KW-1015">Disulfide bond</keyword>
<evidence type="ECO:0000259" key="4">
    <source>
        <dbReference type="Pfam" id="PF13472"/>
    </source>
</evidence>
<evidence type="ECO:0000256" key="1">
    <source>
        <dbReference type="PIRSR" id="PIRSR637460-1"/>
    </source>
</evidence>
<sequence>MPHRTRVTSGRRRIGLMAAAVALASAVSTPAAVAGTGSREDAAGRYVALGDSYVAGPFVGTLTSHTPGCLQTDGNYPHRVAAALSITLKDVGCSSAATDHVFAPQVTDGVVLGTAPPQLAAVTADATMVSIGFGANDIKTSELMGACVSLFPIGSPCQDHYVKDGVDQIALRIDATAPKFDRVISAVRTKAPHARIFVVGYPAIFPAAGGGCWPLVPVTPSDTQYLRNSFKRLNGVLAARAAAHHVTYVDTYTPSIGHDPCQAPAQRWIEPLIPAAPASVLHPNARGEQGLADALLAAVRTR</sequence>
<name>A0A0K1JFQ5_9MICO</name>
<feature type="disulfide bond" evidence="2">
    <location>
        <begin position="69"/>
        <end position="93"/>
    </location>
</feature>
<dbReference type="STRING" id="571913.VV02_05345"/>
<dbReference type="Pfam" id="PF13472">
    <property type="entry name" value="Lipase_GDSL_2"/>
    <property type="match status" value="1"/>
</dbReference>
<feature type="domain" description="SGNH hydrolase-type esterase" evidence="4">
    <location>
        <begin position="48"/>
        <end position="289"/>
    </location>
</feature>
<evidence type="ECO:0000313" key="6">
    <source>
        <dbReference type="Proteomes" id="UP000066480"/>
    </source>
</evidence>
<dbReference type="PATRIC" id="fig|571913.6.peg.1089"/>
<dbReference type="KEGG" id="lmoi:VV02_05345"/>
<dbReference type="InterPro" id="IPR036514">
    <property type="entry name" value="SGNH_hydro_sf"/>
</dbReference>
<accession>A0A0K1JFQ5</accession>
<dbReference type="AlphaFoldDB" id="A0A0K1JFQ5"/>
<feature type="signal peptide" evidence="3">
    <location>
        <begin position="1"/>
        <end position="34"/>
    </location>
</feature>
<dbReference type="PANTHER" id="PTHR37981">
    <property type="entry name" value="LIPASE 2"/>
    <property type="match status" value="1"/>
</dbReference>
<dbReference type="GO" id="GO:0019433">
    <property type="term" value="P:triglyceride catabolic process"/>
    <property type="evidence" value="ECO:0007669"/>
    <property type="project" value="TreeGrafter"/>
</dbReference>
<evidence type="ECO:0000256" key="2">
    <source>
        <dbReference type="PIRSR" id="PIRSR637460-2"/>
    </source>
</evidence>
<feature type="active site" evidence="1">
    <location>
        <position position="282"/>
    </location>
</feature>
<keyword evidence="6" id="KW-1185">Reference proteome</keyword>
<organism evidence="5 6">
    <name type="scientific">Luteipulveratus mongoliensis</name>
    <dbReference type="NCBI Taxonomy" id="571913"/>
    <lineage>
        <taxon>Bacteria</taxon>
        <taxon>Bacillati</taxon>
        <taxon>Actinomycetota</taxon>
        <taxon>Actinomycetes</taxon>
        <taxon>Micrococcales</taxon>
        <taxon>Dermacoccaceae</taxon>
        <taxon>Luteipulveratus</taxon>
    </lineage>
</organism>
<evidence type="ECO:0000256" key="3">
    <source>
        <dbReference type="SAM" id="SignalP"/>
    </source>
</evidence>
<dbReference type="PANTHER" id="PTHR37981:SF1">
    <property type="entry name" value="SGNH HYDROLASE-TYPE ESTERASE DOMAIN-CONTAINING PROTEIN"/>
    <property type="match status" value="1"/>
</dbReference>
<feature type="disulfide bond" evidence="2">
    <location>
        <begin position="212"/>
        <end position="261"/>
    </location>
</feature>
<feature type="active site" description="Nucleophile" evidence="1">
    <location>
        <position position="52"/>
    </location>
</feature>
<reference evidence="5 6" key="1">
    <citation type="submission" date="2015-03" db="EMBL/GenBank/DDBJ databases">
        <title>Luteipulveratus halotolerans sp. nov., a novel actinobacterium (Dermacoccaceae) from Sarawak, Malaysia.</title>
        <authorList>
            <person name="Juboi H."/>
            <person name="Basik A."/>
            <person name="Shamsul S.S."/>
            <person name="Arnold P."/>
            <person name="Schmitt E.K."/>
            <person name="Sanglier J.-J."/>
            <person name="Yeo T."/>
        </authorList>
    </citation>
    <scope>NUCLEOTIDE SEQUENCE [LARGE SCALE GENOMIC DNA]</scope>
    <source>
        <strain evidence="5 6">MN07-A0370</strain>
    </source>
</reference>
<keyword evidence="3" id="KW-0732">Signal</keyword>
<dbReference type="Gene3D" id="3.40.50.1110">
    <property type="entry name" value="SGNH hydrolase"/>
    <property type="match status" value="1"/>
</dbReference>
<dbReference type="CDD" id="cd01823">
    <property type="entry name" value="SEST_like"/>
    <property type="match status" value="1"/>
</dbReference>
<dbReference type="InterPro" id="IPR037460">
    <property type="entry name" value="SEST-like"/>
</dbReference>
<proteinExistence type="predicted"/>
<protein>
    <recommendedName>
        <fullName evidence="4">SGNH hydrolase-type esterase domain-containing protein</fullName>
    </recommendedName>
</protein>
<dbReference type="EMBL" id="CP011112">
    <property type="protein sequence ID" value="AKU15425.1"/>
    <property type="molecule type" value="Genomic_DNA"/>
</dbReference>
<dbReference type="Proteomes" id="UP000066480">
    <property type="component" value="Chromosome"/>
</dbReference>
<dbReference type="SUPFAM" id="SSF52266">
    <property type="entry name" value="SGNH hydrolase"/>
    <property type="match status" value="1"/>
</dbReference>